<dbReference type="InParanoid" id="A2FJH6"/>
<dbReference type="KEGG" id="tva:4752690"/>
<keyword evidence="4" id="KW-1185">Reference proteome</keyword>
<dbReference type="RefSeq" id="XP_001307876.1">
    <property type="nucleotide sequence ID" value="XM_001307875.1"/>
</dbReference>
<dbReference type="SMR" id="A2FJH6"/>
<dbReference type="AlphaFoldDB" id="A2FJH6"/>
<name>A2FJH6_TRIV3</name>
<gene>
    <name evidence="3" type="ORF">TVAG_433550</name>
</gene>
<dbReference type="SUPFAM" id="SSF47370">
    <property type="entry name" value="Bromodomain"/>
    <property type="match status" value="1"/>
</dbReference>
<dbReference type="Gene3D" id="1.20.920.10">
    <property type="entry name" value="Bromodomain-like"/>
    <property type="match status" value="1"/>
</dbReference>
<organism evidence="3 4">
    <name type="scientific">Trichomonas vaginalis (strain ATCC PRA-98 / G3)</name>
    <dbReference type="NCBI Taxonomy" id="412133"/>
    <lineage>
        <taxon>Eukaryota</taxon>
        <taxon>Metamonada</taxon>
        <taxon>Parabasalia</taxon>
        <taxon>Trichomonadida</taxon>
        <taxon>Trichomonadidae</taxon>
        <taxon>Trichomonas</taxon>
    </lineage>
</organism>
<sequence length="242" mass="28256">MEISVKSACLECIDEINASPLRPYVIEKIEQYTKINSHVLTLDQIKENILSNIYHNFLEFIHDMNRSFTESSRFYGKSTKIGLMISTLGQIFEEAIEKKQLAYIKKNTKPTFDFQTLLTHLHESIVNAPISKIQFIVKDSQDLICARLRPVEQEEEPYFDDTILSNFCQYLYRCRSDETVQKYISIFQDLDPDIERTESTITIDLGFMTSYALNILRHEIENENKNKNKKTVDIPNPQITPE</sequence>
<accession>A2FJH6</accession>
<evidence type="ECO:0000256" key="1">
    <source>
        <dbReference type="ARBA" id="ARBA00023117"/>
    </source>
</evidence>
<reference evidence="3" key="2">
    <citation type="journal article" date="2007" name="Science">
        <title>Draft genome sequence of the sexually transmitted pathogen Trichomonas vaginalis.</title>
        <authorList>
            <person name="Carlton J.M."/>
            <person name="Hirt R.P."/>
            <person name="Silva J.C."/>
            <person name="Delcher A.L."/>
            <person name="Schatz M."/>
            <person name="Zhao Q."/>
            <person name="Wortman J.R."/>
            <person name="Bidwell S.L."/>
            <person name="Alsmark U.C.M."/>
            <person name="Besteiro S."/>
            <person name="Sicheritz-Ponten T."/>
            <person name="Noel C.J."/>
            <person name="Dacks J.B."/>
            <person name="Foster P.G."/>
            <person name="Simillion C."/>
            <person name="Van de Peer Y."/>
            <person name="Miranda-Saavedra D."/>
            <person name="Barton G.J."/>
            <person name="Westrop G.D."/>
            <person name="Mueller S."/>
            <person name="Dessi D."/>
            <person name="Fiori P.L."/>
            <person name="Ren Q."/>
            <person name="Paulsen I."/>
            <person name="Zhang H."/>
            <person name="Bastida-Corcuera F.D."/>
            <person name="Simoes-Barbosa A."/>
            <person name="Brown M.T."/>
            <person name="Hayes R.D."/>
            <person name="Mukherjee M."/>
            <person name="Okumura C.Y."/>
            <person name="Schneider R."/>
            <person name="Smith A.J."/>
            <person name="Vanacova S."/>
            <person name="Villalvazo M."/>
            <person name="Haas B.J."/>
            <person name="Pertea M."/>
            <person name="Feldblyum T.V."/>
            <person name="Utterback T.R."/>
            <person name="Shu C.L."/>
            <person name="Osoegawa K."/>
            <person name="de Jong P.J."/>
            <person name="Hrdy I."/>
            <person name="Horvathova L."/>
            <person name="Zubacova Z."/>
            <person name="Dolezal P."/>
            <person name="Malik S.B."/>
            <person name="Logsdon J.M. Jr."/>
            <person name="Henze K."/>
            <person name="Gupta A."/>
            <person name="Wang C.C."/>
            <person name="Dunne R.L."/>
            <person name="Upcroft J.A."/>
            <person name="Upcroft P."/>
            <person name="White O."/>
            <person name="Salzberg S.L."/>
            <person name="Tang P."/>
            <person name="Chiu C.-H."/>
            <person name="Lee Y.-S."/>
            <person name="Embley T.M."/>
            <person name="Coombs G.H."/>
            <person name="Mottram J.C."/>
            <person name="Tachezy J."/>
            <person name="Fraser-Liggett C.M."/>
            <person name="Johnson P.J."/>
        </authorList>
    </citation>
    <scope>NUCLEOTIDE SEQUENCE [LARGE SCALE GENOMIC DNA]</scope>
    <source>
        <strain evidence="3">G3</strain>
    </source>
</reference>
<reference evidence="3" key="1">
    <citation type="submission" date="2006-10" db="EMBL/GenBank/DDBJ databases">
        <authorList>
            <person name="Amadeo P."/>
            <person name="Zhao Q."/>
            <person name="Wortman J."/>
            <person name="Fraser-Liggett C."/>
            <person name="Carlton J."/>
        </authorList>
    </citation>
    <scope>NUCLEOTIDE SEQUENCE</scope>
    <source>
        <strain evidence="3">G3</strain>
    </source>
</reference>
<dbReference type="InterPro" id="IPR001487">
    <property type="entry name" value="Bromodomain"/>
</dbReference>
<evidence type="ECO:0000313" key="4">
    <source>
        <dbReference type="Proteomes" id="UP000001542"/>
    </source>
</evidence>
<dbReference type="EMBL" id="DS113830">
    <property type="protein sequence ID" value="EAX94946.1"/>
    <property type="molecule type" value="Genomic_DNA"/>
</dbReference>
<dbReference type="VEuPathDB" id="TrichDB:TVAGG3_0106870"/>
<proteinExistence type="predicted"/>
<feature type="domain" description="Bromo" evidence="2">
    <location>
        <begin position="20"/>
        <end position="81"/>
    </location>
</feature>
<evidence type="ECO:0000259" key="2">
    <source>
        <dbReference type="Pfam" id="PF00439"/>
    </source>
</evidence>
<dbReference type="Pfam" id="PF00439">
    <property type="entry name" value="Bromodomain"/>
    <property type="match status" value="1"/>
</dbReference>
<dbReference type="InterPro" id="IPR036427">
    <property type="entry name" value="Bromodomain-like_sf"/>
</dbReference>
<dbReference type="Proteomes" id="UP000001542">
    <property type="component" value="Unassembled WGS sequence"/>
</dbReference>
<evidence type="ECO:0000313" key="3">
    <source>
        <dbReference type="EMBL" id="EAX94946.1"/>
    </source>
</evidence>
<dbReference type="VEuPathDB" id="TrichDB:TVAG_433550"/>
<protein>
    <recommendedName>
        <fullName evidence="2">Bromo domain-containing protein</fullName>
    </recommendedName>
</protein>
<keyword evidence="1" id="KW-0103">Bromodomain</keyword>